<organism evidence="2 3">
    <name type="scientific">Roseburia hominis</name>
    <dbReference type="NCBI Taxonomy" id="301301"/>
    <lineage>
        <taxon>Bacteria</taxon>
        <taxon>Bacillati</taxon>
        <taxon>Bacillota</taxon>
        <taxon>Clostridia</taxon>
        <taxon>Lachnospirales</taxon>
        <taxon>Lachnospiraceae</taxon>
        <taxon>Roseburia</taxon>
    </lineage>
</organism>
<reference evidence="2 3" key="1">
    <citation type="submission" date="2018-08" db="EMBL/GenBank/DDBJ databases">
        <title>A genome reference for cultivated species of the human gut microbiota.</title>
        <authorList>
            <person name="Zou Y."/>
            <person name="Xue W."/>
            <person name="Luo G."/>
        </authorList>
    </citation>
    <scope>NUCLEOTIDE SEQUENCE [LARGE SCALE GENOMIC DNA]</scope>
    <source>
        <strain evidence="2 3">AF22-12AC</strain>
    </source>
</reference>
<dbReference type="InterPro" id="IPR013022">
    <property type="entry name" value="Xyl_isomerase-like_TIM-brl"/>
</dbReference>
<dbReference type="InterPro" id="IPR050312">
    <property type="entry name" value="IolE/XylAMocC-like"/>
</dbReference>
<dbReference type="EMBL" id="QRVL01000023">
    <property type="protein sequence ID" value="RGS36381.1"/>
    <property type="molecule type" value="Genomic_DNA"/>
</dbReference>
<dbReference type="RefSeq" id="WP_118098542.1">
    <property type="nucleotide sequence ID" value="NZ_QRVL01000023.1"/>
</dbReference>
<dbReference type="GO" id="GO:0016853">
    <property type="term" value="F:isomerase activity"/>
    <property type="evidence" value="ECO:0007669"/>
    <property type="project" value="UniProtKB-KW"/>
</dbReference>
<dbReference type="PANTHER" id="PTHR12110">
    <property type="entry name" value="HYDROXYPYRUVATE ISOMERASE"/>
    <property type="match status" value="1"/>
</dbReference>
<dbReference type="Proteomes" id="UP000266172">
    <property type="component" value="Unassembled WGS sequence"/>
</dbReference>
<protein>
    <submittedName>
        <fullName evidence="2">Sugar phosphate isomerase/epimerase</fullName>
    </submittedName>
</protein>
<evidence type="ECO:0000313" key="2">
    <source>
        <dbReference type="EMBL" id="RGS36381.1"/>
    </source>
</evidence>
<dbReference type="SUPFAM" id="SSF51658">
    <property type="entry name" value="Xylose isomerase-like"/>
    <property type="match status" value="1"/>
</dbReference>
<proteinExistence type="predicted"/>
<comment type="caution">
    <text evidence="2">The sequence shown here is derived from an EMBL/GenBank/DDBJ whole genome shotgun (WGS) entry which is preliminary data.</text>
</comment>
<gene>
    <name evidence="2" type="ORF">DWX93_15845</name>
</gene>
<dbReference type="Pfam" id="PF01261">
    <property type="entry name" value="AP_endonuc_2"/>
    <property type="match status" value="1"/>
</dbReference>
<dbReference type="PANTHER" id="PTHR12110:SF41">
    <property type="entry name" value="INOSOSE DEHYDRATASE"/>
    <property type="match status" value="1"/>
</dbReference>
<keyword evidence="2" id="KW-0413">Isomerase</keyword>
<feature type="domain" description="Xylose isomerase-like TIM barrel" evidence="1">
    <location>
        <begin position="25"/>
        <end position="266"/>
    </location>
</feature>
<sequence length="281" mass="31286">MKKAVQQIMLGTVTKNEKQTAETLRRIRAAGYDGIELNGFMVKPTSFLVRMLTKAAGMPVGKGGSYDWNALVKEAGLCVTSIHEDLGTIRREPETVVKEAEAFGTKYVVITGMYRFDYADKAAVQGLCRDLNVSGKILKEAGIALLYHNHNCEFLHVEPQKTAYDLLLSETDPEYVNFELDSYWPTEAGVDALALMKKLDTRMKLYHINDRGTRLLKPAMTPILKSDSMELGCGNMNLDALIAQAKNVNVDAVILESHKNWVDNSPLRSLEVSAQFLNARI</sequence>
<dbReference type="Gene3D" id="3.20.20.150">
    <property type="entry name" value="Divalent-metal-dependent TIM barrel enzymes"/>
    <property type="match status" value="1"/>
</dbReference>
<name>A0A395V330_9FIRM</name>
<evidence type="ECO:0000313" key="3">
    <source>
        <dbReference type="Proteomes" id="UP000266172"/>
    </source>
</evidence>
<dbReference type="InterPro" id="IPR036237">
    <property type="entry name" value="Xyl_isomerase-like_sf"/>
</dbReference>
<accession>A0A395V330</accession>
<dbReference type="AlphaFoldDB" id="A0A395V330"/>
<evidence type="ECO:0000259" key="1">
    <source>
        <dbReference type="Pfam" id="PF01261"/>
    </source>
</evidence>